<name>A0A5M3YS97_ASPTE</name>
<evidence type="ECO:0000313" key="2">
    <source>
        <dbReference type="EMBL" id="GFF15106.1"/>
    </source>
</evidence>
<dbReference type="Pfam" id="PF00145">
    <property type="entry name" value="DNA_methylase"/>
    <property type="match status" value="1"/>
</dbReference>
<dbReference type="OrthoDB" id="5376140at2759"/>
<comment type="caution">
    <text evidence="2">The sequence shown here is derived from an EMBL/GenBank/DDBJ whole genome shotgun (WGS) entry which is preliminary data.</text>
</comment>
<dbReference type="Gene3D" id="3.90.120.10">
    <property type="entry name" value="DNA Methylase, subunit A, domain 2"/>
    <property type="match status" value="1"/>
</dbReference>
<evidence type="ECO:0000313" key="3">
    <source>
        <dbReference type="Proteomes" id="UP000452235"/>
    </source>
</evidence>
<sequence>MSNSRPLKFQGDQLHETLDKYLSELSSLPFKTLSAHVSGWTPLDAFREIYRIWRDIIVETFDFPDGFKPRFEESPDSIRILVDDPNKVPPDGIGFIEYHKKTGRVVLFNADPPSHLRPVPPQHDNTCPGKYELVGIHKESINRAVFGLTLVGYRITIETRYSVWEFFQIPGREYLSCFVTGTDKHLEGRGAGKVNTDGETTLSLRICLFVGSQSRKAKPFNFMTWLSVVFDIQGLSDASRLCETPAGDIMLDTKLTGKLYVDGLQVRSAYLPRGTFSYRYNLRQVRVRIGDGRVPDIPGVDKRVAAIWKEAIHQREDTILPKYVEILSETPYYLDVIHADKHVDSATAKKIWRFLRSGVDRGKFFYWGRDEKDVESIIQSFGKEPKVISQVLWNILRNASLIRTPEEQLELLKEFREAPSTIRLESVFSKNVRHLLEASFKLDKETENIKVMFVDCGENPISVDYENGLLKINSKWLDYNVIHEEYPCRISSSKNNEPGDYFYCDHIVEQLYEQSHQQICKVMSASSIQGRWKQMSRTLHEKLEEMPRRVIAQKTSSPNGGTVVVSWELELSGRVLSRLGKEIEYCVILHDHGCALESSEIIFRGSQSLADICKTCADGSVEENPGSHTGLCGCQMRLVTPAASSCSATFLVPVSSTSYYPKVARNAPVAIYVPAAETVEPHNPHETGQSKEFPNEKNACGHGDEHIPWACHVDIKYERQWEAWEAVEFPTLFRSFSFEEEYNPKFQVRSLMALDNSRLRDRFEVDDFLRVSMPLDTGVQYILHIHSIFPPNPSQPGDEGTLLATRYSYRCETPWFGGDGYPGIVNRNEVILHFKDFTSMGSRHDASLVPIKMISKVWSAELRHTVDVPDDLDANGLYYHYCRFAVRSDGSDDTVCLKPIASHLLPRTNRWHNPWYNQQSTPEVLDLTPGVLGLAEGFYQAQCNVHSGFNFDPSAHLTWRSAYNVATTYDGTMKGIVEDINSRKLLGVDDISRGTPLIATLSIPDKGIARRKEQITEDIQILLNIDGLLSLSPRPDFLVVTCPIWILHKDAHNRFSHAIHSLLRHRYGVHIKKVNFRSHGIPRDETMLVLVASSVCSPVPWTETFGQDIRTSALEKIKDLSFKNPRTESSFNCKHPSAKINVYNHSTGLRTSHSGPQPLGDAIDMTNIHRVVHPDRGDLLSVRELARIQGFDDKFVFLGCIHRQYEDVMNAFPPPIAKKVAEMVLTLIRDYHCSEGPSEENKDGPRGKKRRRHE</sequence>
<dbReference type="GO" id="GO:0008168">
    <property type="term" value="F:methyltransferase activity"/>
    <property type="evidence" value="ECO:0007669"/>
    <property type="project" value="InterPro"/>
</dbReference>
<dbReference type="Proteomes" id="UP000452235">
    <property type="component" value="Unassembled WGS sequence"/>
</dbReference>
<dbReference type="EMBL" id="BLJY01000004">
    <property type="protein sequence ID" value="GFF15106.1"/>
    <property type="molecule type" value="Genomic_DNA"/>
</dbReference>
<dbReference type="InterPro" id="IPR029063">
    <property type="entry name" value="SAM-dependent_MTases_sf"/>
</dbReference>
<proteinExistence type="predicted"/>
<evidence type="ECO:0000256" key="1">
    <source>
        <dbReference type="SAM" id="MobiDB-lite"/>
    </source>
</evidence>
<dbReference type="Gene3D" id="3.40.50.150">
    <property type="entry name" value="Vaccinia Virus protein VP39"/>
    <property type="match status" value="1"/>
</dbReference>
<dbReference type="AlphaFoldDB" id="A0A5M3YS97"/>
<feature type="region of interest" description="Disordered" evidence="1">
    <location>
        <begin position="1234"/>
        <end position="1254"/>
    </location>
</feature>
<organism evidence="2 3">
    <name type="scientific">Aspergillus terreus</name>
    <dbReference type="NCBI Taxonomy" id="33178"/>
    <lineage>
        <taxon>Eukaryota</taxon>
        <taxon>Fungi</taxon>
        <taxon>Dikarya</taxon>
        <taxon>Ascomycota</taxon>
        <taxon>Pezizomycotina</taxon>
        <taxon>Eurotiomycetes</taxon>
        <taxon>Eurotiomycetidae</taxon>
        <taxon>Eurotiales</taxon>
        <taxon>Aspergillaceae</taxon>
        <taxon>Aspergillus</taxon>
        <taxon>Aspergillus subgen. Circumdati</taxon>
    </lineage>
</organism>
<dbReference type="VEuPathDB" id="FungiDB:ATEG_09273"/>
<protein>
    <submittedName>
        <fullName evidence="2">Uncharacterized protein</fullName>
    </submittedName>
</protein>
<keyword evidence="3" id="KW-1185">Reference proteome</keyword>
<gene>
    <name evidence="2" type="ORF">ATEIFO6365_0004022500</name>
</gene>
<reference evidence="2 3" key="1">
    <citation type="submission" date="2020-01" db="EMBL/GenBank/DDBJ databases">
        <title>Aspergillus terreus IFO 6365 whole genome shotgun sequence.</title>
        <authorList>
            <person name="Kanamasa S."/>
            <person name="Takahashi H."/>
        </authorList>
    </citation>
    <scope>NUCLEOTIDE SEQUENCE [LARGE SCALE GENOMIC DNA]</scope>
    <source>
        <strain evidence="2 3">IFO 6365</strain>
    </source>
</reference>
<feature type="compositionally biased region" description="Basic and acidic residues" evidence="1">
    <location>
        <begin position="1234"/>
        <end position="1246"/>
    </location>
</feature>
<dbReference type="SUPFAM" id="SSF53335">
    <property type="entry name" value="S-adenosyl-L-methionine-dependent methyltransferases"/>
    <property type="match status" value="1"/>
</dbReference>
<dbReference type="InterPro" id="IPR001525">
    <property type="entry name" value="C5_MeTfrase"/>
</dbReference>
<accession>A0A5M3YS97</accession>